<proteinExistence type="predicted"/>
<dbReference type="Proteomes" id="UP000288805">
    <property type="component" value="Unassembled WGS sequence"/>
</dbReference>
<reference evidence="2 3" key="1">
    <citation type="journal article" date="2018" name="PLoS Genet.">
        <title>Population sequencing reveals clonal diversity and ancestral inbreeding in the grapevine cultivar Chardonnay.</title>
        <authorList>
            <person name="Roach M.J."/>
            <person name="Johnson D.L."/>
            <person name="Bohlmann J."/>
            <person name="van Vuuren H.J."/>
            <person name="Jones S.J."/>
            <person name="Pretorius I.S."/>
            <person name="Schmidt S.A."/>
            <person name="Borneman A.R."/>
        </authorList>
    </citation>
    <scope>NUCLEOTIDE SEQUENCE [LARGE SCALE GENOMIC DNA]</scope>
    <source>
        <strain evidence="3">cv. Chardonnay</strain>
        <tissue evidence="2">Leaf</tissue>
    </source>
</reference>
<dbReference type="AlphaFoldDB" id="A0A438GSA8"/>
<sequence length="254" mass="28736">MRQLRVSDGSAVWDYLKGMPVASLPTKFRMPDIERYTGIGCPHFGPLVLSLYDVEDGISRGLWTYSSPSDVKEKKPFGRQRSVDVSTISSISHRPPRHHKPASQPPGTHHSYAPHQYRPQAPRSTYDQTYMPQTLALPYYATQGTERPPASYTITGQPCYAAQFIAKPTTPYPRPRAQQTSAHFVLRKQRQFSQLGMPFSQALRKLTEARLLTSLTLKPPPQPISPQFRMDLHCAYHQGLGLETNRCIALRYAI</sequence>
<organism evidence="2 3">
    <name type="scientific">Vitis vinifera</name>
    <name type="common">Grape</name>
    <dbReference type="NCBI Taxonomy" id="29760"/>
    <lineage>
        <taxon>Eukaryota</taxon>
        <taxon>Viridiplantae</taxon>
        <taxon>Streptophyta</taxon>
        <taxon>Embryophyta</taxon>
        <taxon>Tracheophyta</taxon>
        <taxon>Spermatophyta</taxon>
        <taxon>Magnoliopsida</taxon>
        <taxon>eudicotyledons</taxon>
        <taxon>Gunneridae</taxon>
        <taxon>Pentapetalae</taxon>
        <taxon>rosids</taxon>
        <taxon>Vitales</taxon>
        <taxon>Vitaceae</taxon>
        <taxon>Viteae</taxon>
        <taxon>Vitis</taxon>
    </lineage>
</organism>
<gene>
    <name evidence="2" type="ORF">CK203_057876</name>
</gene>
<evidence type="ECO:0000313" key="3">
    <source>
        <dbReference type="Proteomes" id="UP000288805"/>
    </source>
</evidence>
<feature type="compositionally biased region" description="Polar residues" evidence="1">
    <location>
        <begin position="83"/>
        <end position="92"/>
    </location>
</feature>
<protein>
    <submittedName>
        <fullName evidence="2">Uncharacterized protein</fullName>
    </submittedName>
</protein>
<dbReference type="EMBL" id="QGNW01000357">
    <property type="protein sequence ID" value="RVW75101.1"/>
    <property type="molecule type" value="Genomic_DNA"/>
</dbReference>
<feature type="region of interest" description="Disordered" evidence="1">
    <location>
        <begin position="68"/>
        <end position="124"/>
    </location>
</feature>
<evidence type="ECO:0000256" key="1">
    <source>
        <dbReference type="SAM" id="MobiDB-lite"/>
    </source>
</evidence>
<name>A0A438GSA8_VITVI</name>
<accession>A0A438GSA8</accession>
<evidence type="ECO:0000313" key="2">
    <source>
        <dbReference type="EMBL" id="RVW75101.1"/>
    </source>
</evidence>
<comment type="caution">
    <text evidence="2">The sequence shown here is derived from an EMBL/GenBank/DDBJ whole genome shotgun (WGS) entry which is preliminary data.</text>
</comment>